<sequence>MSANKKESLGEAIGVNKFLMSHCTVTHEATDLIPTDTLYEVFNRFCRIHSHPTASKIFMGRLLGKIGVRAKARIGGTRGKGQKTCYVGLQCDLLQDTLVSSDQDNPSFTHHYPATTELNKKRKPDTKEMKVFEKFVVRYYNVTRNTSDEVLQEDFYNFYKQYCLVYDYRLTTDTNIKKFLKKLGVLVTVDRRQEMCKYIGMKNYVKLVPEDLSPDSHTTSSLALPSLLLHEFEDFCATSLTQPDPTLTKIVPASPVSMSDINFDSPLSSIPVLHFLSPDELLLHTTIDTSCQSLTQQLPPHFPFLVMPEILVDFLRN</sequence>
<comment type="caution">
    <text evidence="1">The sequence shown here is derived from an EMBL/GenBank/DDBJ whole genome shotgun (WGS) entry which is preliminary data.</text>
</comment>
<accession>A0AAE1GMV0</accession>
<proteinExistence type="predicted"/>
<keyword evidence="2" id="KW-1185">Reference proteome</keyword>
<name>A0AAE1GMV0_PETCI</name>
<dbReference type="EMBL" id="JAWQEG010000041">
    <property type="protein sequence ID" value="KAK3895422.1"/>
    <property type="molecule type" value="Genomic_DNA"/>
</dbReference>
<evidence type="ECO:0000313" key="2">
    <source>
        <dbReference type="Proteomes" id="UP001286313"/>
    </source>
</evidence>
<protein>
    <recommendedName>
        <fullName evidence="3">RFX-type winged-helix domain-containing protein</fullName>
    </recommendedName>
</protein>
<evidence type="ECO:0008006" key="3">
    <source>
        <dbReference type="Google" id="ProtNLM"/>
    </source>
</evidence>
<evidence type="ECO:0000313" key="1">
    <source>
        <dbReference type="EMBL" id="KAK3895422.1"/>
    </source>
</evidence>
<organism evidence="1 2">
    <name type="scientific">Petrolisthes cinctipes</name>
    <name type="common">Flat porcelain crab</name>
    <dbReference type="NCBI Taxonomy" id="88211"/>
    <lineage>
        <taxon>Eukaryota</taxon>
        <taxon>Metazoa</taxon>
        <taxon>Ecdysozoa</taxon>
        <taxon>Arthropoda</taxon>
        <taxon>Crustacea</taxon>
        <taxon>Multicrustacea</taxon>
        <taxon>Malacostraca</taxon>
        <taxon>Eumalacostraca</taxon>
        <taxon>Eucarida</taxon>
        <taxon>Decapoda</taxon>
        <taxon>Pleocyemata</taxon>
        <taxon>Anomura</taxon>
        <taxon>Galatheoidea</taxon>
        <taxon>Porcellanidae</taxon>
        <taxon>Petrolisthes</taxon>
    </lineage>
</organism>
<dbReference type="AlphaFoldDB" id="A0AAE1GMV0"/>
<reference evidence="1" key="1">
    <citation type="submission" date="2023-10" db="EMBL/GenBank/DDBJ databases">
        <title>Genome assemblies of two species of porcelain crab, Petrolisthes cinctipes and Petrolisthes manimaculis (Anomura: Porcellanidae).</title>
        <authorList>
            <person name="Angst P."/>
        </authorList>
    </citation>
    <scope>NUCLEOTIDE SEQUENCE</scope>
    <source>
        <strain evidence="1">PB745_01</strain>
        <tissue evidence="1">Gill</tissue>
    </source>
</reference>
<gene>
    <name evidence="1" type="ORF">Pcinc_000874</name>
</gene>
<dbReference type="Proteomes" id="UP001286313">
    <property type="component" value="Unassembled WGS sequence"/>
</dbReference>